<dbReference type="Gene3D" id="3.40.50.150">
    <property type="entry name" value="Vaccinia Virus protein VP39"/>
    <property type="match status" value="1"/>
</dbReference>
<evidence type="ECO:0000256" key="2">
    <source>
        <dbReference type="ARBA" id="ARBA00022603"/>
    </source>
</evidence>
<name>A0AA96VAZ8_9EURY</name>
<evidence type="ECO:0000256" key="4">
    <source>
        <dbReference type="ARBA" id="ARBA00022691"/>
    </source>
</evidence>
<keyword evidence="4" id="KW-0949">S-adenosyl-L-methionine</keyword>
<protein>
    <recommendedName>
        <fullName evidence="1">DNA (cytosine-5-)-methyltransferase</fullName>
        <ecNumber evidence="1">2.1.1.37</ecNumber>
    </recommendedName>
</protein>
<evidence type="ECO:0000256" key="3">
    <source>
        <dbReference type="ARBA" id="ARBA00022679"/>
    </source>
</evidence>
<accession>A0AA96VAZ8</accession>
<dbReference type="EC" id="2.1.1.37" evidence="1"/>
<dbReference type="InterPro" id="IPR029063">
    <property type="entry name" value="SAM-dependent_MTases_sf"/>
</dbReference>
<dbReference type="RefSeq" id="WP_338102862.1">
    <property type="nucleotide sequence ID" value="NZ_CP131060.1"/>
</dbReference>
<dbReference type="Proteomes" id="UP001303587">
    <property type="component" value="Chromosome"/>
</dbReference>
<evidence type="ECO:0000313" key="5">
    <source>
        <dbReference type="EMBL" id="WNY24796.1"/>
    </source>
</evidence>
<keyword evidence="3" id="KW-0808">Transferase</keyword>
<dbReference type="InterPro" id="IPR018117">
    <property type="entry name" value="C5_DNA_meth_AS"/>
</dbReference>
<dbReference type="PROSITE" id="PS00094">
    <property type="entry name" value="C5_MTASE_1"/>
    <property type="match status" value="1"/>
</dbReference>
<dbReference type="PANTHER" id="PTHR23068:SF25">
    <property type="entry name" value="DNA (CYTOSINE-5)-METHYLTRANSFERASE DRM2"/>
    <property type="match status" value="1"/>
</dbReference>
<dbReference type="PROSITE" id="PS51679">
    <property type="entry name" value="SAM_MT_C5"/>
    <property type="match status" value="1"/>
</dbReference>
<organism evidence="5 6">
    <name type="scientific">Methanolapillus millepedarum</name>
    <dbReference type="NCBI Taxonomy" id="3028296"/>
    <lineage>
        <taxon>Archaea</taxon>
        <taxon>Methanobacteriati</taxon>
        <taxon>Methanobacteriota</taxon>
        <taxon>Stenosarchaea group</taxon>
        <taxon>Methanomicrobia</taxon>
        <taxon>Methanosarcinales</taxon>
        <taxon>Methanosarcinaceae</taxon>
        <taxon>Methanolapillus</taxon>
    </lineage>
</organism>
<dbReference type="AlphaFoldDB" id="A0AA96VAZ8"/>
<evidence type="ECO:0000256" key="1">
    <source>
        <dbReference type="ARBA" id="ARBA00011975"/>
    </source>
</evidence>
<dbReference type="EMBL" id="CP131060">
    <property type="protein sequence ID" value="WNY24796.1"/>
    <property type="molecule type" value="Genomic_DNA"/>
</dbReference>
<dbReference type="REBASE" id="767571">
    <property type="entry name" value="M.MarAc7ORF3210P"/>
</dbReference>
<dbReference type="SUPFAM" id="SSF53335">
    <property type="entry name" value="S-adenosyl-L-methionine-dependent methyltransferases"/>
    <property type="match status" value="1"/>
</dbReference>
<dbReference type="InterPro" id="IPR001525">
    <property type="entry name" value="C5_MeTfrase"/>
</dbReference>
<dbReference type="GO" id="GO:0003886">
    <property type="term" value="F:DNA (cytosine-5-)-methyltransferase activity"/>
    <property type="evidence" value="ECO:0007669"/>
    <property type="project" value="UniProtKB-EC"/>
</dbReference>
<dbReference type="PANTHER" id="PTHR23068">
    <property type="entry name" value="DNA CYTOSINE-5- -METHYLTRANSFERASE 3-RELATED"/>
    <property type="match status" value="1"/>
</dbReference>
<evidence type="ECO:0000313" key="6">
    <source>
        <dbReference type="Proteomes" id="UP001303587"/>
    </source>
</evidence>
<proteinExistence type="predicted"/>
<dbReference type="GeneID" id="89229441"/>
<dbReference type="GO" id="GO:0032259">
    <property type="term" value="P:methylation"/>
    <property type="evidence" value="ECO:0007669"/>
    <property type="project" value="UniProtKB-KW"/>
</dbReference>
<gene>
    <name evidence="5" type="ORF">MsAc7_03210</name>
</gene>
<keyword evidence="6" id="KW-1185">Reference proteome</keyword>
<dbReference type="InterPro" id="IPR050390">
    <property type="entry name" value="C5-Methyltransferase"/>
</dbReference>
<keyword evidence="2" id="KW-0489">Methyltransferase</keyword>
<reference evidence="5 6" key="1">
    <citation type="submission" date="2023-07" db="EMBL/GenBank/DDBJ databases">
        <title>Closed genoem sequence of Methanosarcinaceae archaeon Ac7.</title>
        <authorList>
            <person name="Poehlein A."/>
            <person name="Protasov E."/>
            <person name="Platt K."/>
            <person name="Reeh H."/>
            <person name="Daniel R."/>
            <person name="Brune A."/>
        </authorList>
    </citation>
    <scope>NUCLEOTIDE SEQUENCE [LARGE SCALE GENOMIC DNA]</scope>
    <source>
        <strain evidence="5 6">Ac7</strain>
    </source>
</reference>
<sequence length="283" mass="32097">MSGITVLSLFDGIACGAQALKNAGVDVKIYYASEINTDAMKIAWKNHPEIIELGDVRAWKHWKINWSEIDLLIGGSPCQGFSQAGRKAGLDDERSGLFFEYLNILNRIQSVNPAVKFLLENVKMNPIEEKLISGYLRTRPVLINSSLVSAQNRERLYWANWEIRPPKDKKIPFARILDGATTDKEKCPCILTRIDRHNKNTKENEREKPFKVKAETGEMRYLTPEECEEAQTLPVGYTEGIPKSKRYECIGNGWTIAVITYLFQQMNGKTVRQANFGVVLKNG</sequence>
<dbReference type="Pfam" id="PF00145">
    <property type="entry name" value="DNA_methylase"/>
    <property type="match status" value="2"/>
</dbReference>